<feature type="transmembrane region" description="Helical" evidence="2">
    <location>
        <begin position="169"/>
        <end position="192"/>
    </location>
</feature>
<name>A0AAU9X0C5_9CNID</name>
<keyword evidence="4" id="KW-1185">Reference proteome</keyword>
<reference evidence="3 4" key="1">
    <citation type="submission" date="2022-05" db="EMBL/GenBank/DDBJ databases">
        <authorList>
            <consortium name="Genoscope - CEA"/>
            <person name="William W."/>
        </authorList>
    </citation>
    <scope>NUCLEOTIDE SEQUENCE [LARGE SCALE GENOMIC DNA]</scope>
</reference>
<accession>A0AAU9X0C5</accession>
<dbReference type="EMBL" id="CALNXJ010000026">
    <property type="protein sequence ID" value="CAH3131479.1"/>
    <property type="molecule type" value="Genomic_DNA"/>
</dbReference>
<keyword evidence="2" id="KW-0812">Transmembrane</keyword>
<feature type="transmembrane region" description="Helical" evidence="2">
    <location>
        <begin position="80"/>
        <end position="101"/>
    </location>
</feature>
<gene>
    <name evidence="3" type="ORF">PMEA_00014460</name>
</gene>
<feature type="compositionally biased region" description="Basic and acidic residues" evidence="1">
    <location>
        <begin position="107"/>
        <end position="116"/>
    </location>
</feature>
<dbReference type="PANTHER" id="PTHR10877">
    <property type="entry name" value="POLYCYSTIN FAMILY MEMBER"/>
    <property type="match status" value="1"/>
</dbReference>
<dbReference type="PANTHER" id="PTHR10877:SF150">
    <property type="entry name" value="REJ DOMAIN-CONTAINING PROTEIN"/>
    <property type="match status" value="1"/>
</dbReference>
<evidence type="ECO:0000256" key="1">
    <source>
        <dbReference type="SAM" id="MobiDB-lite"/>
    </source>
</evidence>
<dbReference type="GO" id="GO:0050982">
    <property type="term" value="P:detection of mechanical stimulus"/>
    <property type="evidence" value="ECO:0007669"/>
    <property type="project" value="TreeGrafter"/>
</dbReference>
<organism evidence="3 4">
    <name type="scientific">Pocillopora meandrina</name>
    <dbReference type="NCBI Taxonomy" id="46732"/>
    <lineage>
        <taxon>Eukaryota</taxon>
        <taxon>Metazoa</taxon>
        <taxon>Cnidaria</taxon>
        <taxon>Anthozoa</taxon>
        <taxon>Hexacorallia</taxon>
        <taxon>Scleractinia</taxon>
        <taxon>Astrocoeniina</taxon>
        <taxon>Pocilloporidae</taxon>
        <taxon>Pocillopora</taxon>
    </lineage>
</organism>
<evidence type="ECO:0000313" key="3">
    <source>
        <dbReference type="EMBL" id="CAH3131479.1"/>
    </source>
</evidence>
<dbReference type="InterPro" id="IPR051223">
    <property type="entry name" value="Polycystin"/>
</dbReference>
<evidence type="ECO:0000256" key="2">
    <source>
        <dbReference type="SAM" id="Phobius"/>
    </source>
</evidence>
<dbReference type="GO" id="GO:0016020">
    <property type="term" value="C:membrane"/>
    <property type="evidence" value="ECO:0007669"/>
    <property type="project" value="TreeGrafter"/>
</dbReference>
<dbReference type="Proteomes" id="UP001159428">
    <property type="component" value="Unassembled WGS sequence"/>
</dbReference>
<feature type="region of interest" description="Disordered" evidence="1">
    <location>
        <begin position="107"/>
        <end position="136"/>
    </location>
</feature>
<sequence length="222" mass="25296">MQTFSYSLRSQGSRGFSDGHVWLSVVTKPPRSQFSRVQRATCCLCILFSAMLANALFYRTDKEPDPTLQIGPLKFSWRQIMVGIESALIITPVNLMIMTFFKRSGEKTPNKVDVKKPKSSPAPFCGKSSTTSSGDIHDVDVTLNEKRSYFNKKPQSQADAKKKFMLPHFFIYVAWVLVLVTVSVCAVFTFLFRLQWGKDISNQWLSSMFVSFAQDLFVLLRY</sequence>
<feature type="transmembrane region" description="Helical" evidence="2">
    <location>
        <begin position="40"/>
        <end position="60"/>
    </location>
</feature>
<protein>
    <submittedName>
        <fullName evidence="3">Uncharacterized protein</fullName>
    </submittedName>
</protein>
<keyword evidence="2" id="KW-1133">Transmembrane helix</keyword>
<dbReference type="AlphaFoldDB" id="A0AAU9X0C5"/>
<keyword evidence="2" id="KW-0472">Membrane</keyword>
<proteinExistence type="predicted"/>
<evidence type="ECO:0000313" key="4">
    <source>
        <dbReference type="Proteomes" id="UP001159428"/>
    </source>
</evidence>
<comment type="caution">
    <text evidence="3">The sequence shown here is derived from an EMBL/GenBank/DDBJ whole genome shotgun (WGS) entry which is preliminary data.</text>
</comment>
<dbReference type="GO" id="GO:0005262">
    <property type="term" value="F:calcium channel activity"/>
    <property type="evidence" value="ECO:0007669"/>
    <property type="project" value="TreeGrafter"/>
</dbReference>